<dbReference type="PIRSF" id="PIRSF005572">
    <property type="entry name" value="NifS"/>
    <property type="match status" value="1"/>
</dbReference>
<dbReference type="EMBL" id="NPEU01000108">
    <property type="protein sequence ID" value="RAI38784.1"/>
    <property type="molecule type" value="Genomic_DNA"/>
</dbReference>
<evidence type="ECO:0000256" key="14">
    <source>
        <dbReference type="RuleBase" id="RU004504"/>
    </source>
</evidence>
<dbReference type="EC" id="2.8.1.7" evidence="4"/>
<evidence type="ECO:0000313" key="16">
    <source>
        <dbReference type="EMBL" id="RAI38784.1"/>
    </source>
</evidence>
<keyword evidence="6" id="KW-0808">Transferase</keyword>
<comment type="function">
    <text evidence="2">Catalyzes the removal of elemental sulfur atoms from cysteine to produce alanine. Seems to participate in the biosynthesis of the nitrogenase metalloclusters by providing the inorganic sulfur required for the Fe-S core formation.</text>
</comment>
<evidence type="ECO:0000256" key="2">
    <source>
        <dbReference type="ARBA" id="ARBA00003120"/>
    </source>
</evidence>
<sequence length="394" mass="40627">MTPVYLDNNATTRVDPRVLEAMLPMFSGVFGNPSSAHSFGASAKTAVATAREQVRALIGAAHADEIVFTSGGTESDTLAILGALAATAGAGGATTGRSEVVISAVEHPAVRKLCASLTKTRGIVVHEIGVDGRGRIDRDAYAAALSERTALVSIMWANNETGTIFPVADLAAQAKDKGALFHTDAVQAVGRLPFGVAERMIDLLSLSGHKLGAPKGVGALYVRRGVRLGAQTIGGAQERGRRAGTENVPGIVALGAACALAAERLPSDTPRIAALRDSLETGLFARIAEAKVLGDPDSRVANTTSIAFADVESEAVVRLLDRRGIAVSSGSACAAGSVEPSHVVRAMGVLEQFARGVVRFSLSRDTTADEIARTIDCVSDVIADLRADALDPAA</sequence>
<keyword evidence="9" id="KW-0408">Iron</keyword>
<evidence type="ECO:0000259" key="15">
    <source>
        <dbReference type="Pfam" id="PF00266"/>
    </source>
</evidence>
<evidence type="ECO:0000313" key="17">
    <source>
        <dbReference type="Proteomes" id="UP000248863"/>
    </source>
</evidence>
<evidence type="ECO:0000256" key="12">
    <source>
        <dbReference type="ARBA" id="ARBA00031911"/>
    </source>
</evidence>
<dbReference type="Proteomes" id="UP000248863">
    <property type="component" value="Unassembled WGS sequence"/>
</dbReference>
<dbReference type="SUPFAM" id="SSF53383">
    <property type="entry name" value="PLP-dependent transferases"/>
    <property type="match status" value="1"/>
</dbReference>
<dbReference type="OrthoDB" id="9808002at2"/>
<dbReference type="FunFam" id="3.40.640.10:FF:000084">
    <property type="entry name" value="IscS-like cysteine desulfurase"/>
    <property type="match status" value="1"/>
</dbReference>
<proteinExistence type="inferred from homology"/>
<gene>
    <name evidence="16" type="ORF">CH338_11565</name>
</gene>
<dbReference type="AlphaFoldDB" id="A0A327KL70"/>
<name>A0A327KL70_9BRAD</name>
<keyword evidence="11" id="KW-0535">Nitrogen fixation</keyword>
<dbReference type="Pfam" id="PF00266">
    <property type="entry name" value="Aminotran_5"/>
    <property type="match status" value="1"/>
</dbReference>
<dbReference type="PANTHER" id="PTHR11601">
    <property type="entry name" value="CYSTEINE DESULFURYLASE FAMILY MEMBER"/>
    <property type="match status" value="1"/>
</dbReference>
<evidence type="ECO:0000256" key="5">
    <source>
        <dbReference type="ARBA" id="ARBA00013558"/>
    </source>
</evidence>
<dbReference type="InterPro" id="IPR015422">
    <property type="entry name" value="PyrdxlP-dep_Trfase_small"/>
</dbReference>
<evidence type="ECO:0000256" key="3">
    <source>
        <dbReference type="ARBA" id="ARBA00006490"/>
    </source>
</evidence>
<dbReference type="Gene3D" id="3.40.640.10">
    <property type="entry name" value="Type I PLP-dependent aspartate aminotransferase-like (Major domain)"/>
    <property type="match status" value="1"/>
</dbReference>
<keyword evidence="7" id="KW-0479">Metal-binding</keyword>
<dbReference type="InterPro" id="IPR016454">
    <property type="entry name" value="Cysteine_dSase"/>
</dbReference>
<organism evidence="16 17">
    <name type="scientific">Rhodoplanes elegans</name>
    <dbReference type="NCBI Taxonomy" id="29408"/>
    <lineage>
        <taxon>Bacteria</taxon>
        <taxon>Pseudomonadati</taxon>
        <taxon>Pseudomonadota</taxon>
        <taxon>Alphaproteobacteria</taxon>
        <taxon>Hyphomicrobiales</taxon>
        <taxon>Nitrobacteraceae</taxon>
        <taxon>Rhodoplanes</taxon>
    </lineage>
</organism>
<comment type="catalytic activity">
    <reaction evidence="13">
        <text>(sulfur carrier)-H + L-cysteine = (sulfur carrier)-SH + L-alanine</text>
        <dbReference type="Rhea" id="RHEA:43892"/>
        <dbReference type="Rhea" id="RHEA-COMP:14737"/>
        <dbReference type="Rhea" id="RHEA-COMP:14739"/>
        <dbReference type="ChEBI" id="CHEBI:29917"/>
        <dbReference type="ChEBI" id="CHEBI:35235"/>
        <dbReference type="ChEBI" id="CHEBI:57972"/>
        <dbReference type="ChEBI" id="CHEBI:64428"/>
        <dbReference type="EC" id="2.8.1.7"/>
    </reaction>
</comment>
<evidence type="ECO:0000256" key="10">
    <source>
        <dbReference type="ARBA" id="ARBA00023014"/>
    </source>
</evidence>
<evidence type="ECO:0000256" key="8">
    <source>
        <dbReference type="ARBA" id="ARBA00022898"/>
    </source>
</evidence>
<comment type="similarity">
    <text evidence="3">Belongs to the class-V pyridoxal-phosphate-dependent aminotransferase family. NifS/IscS subfamily.</text>
</comment>
<keyword evidence="17" id="KW-1185">Reference proteome</keyword>
<comment type="caution">
    <text evidence="16">The sequence shown here is derived from an EMBL/GenBank/DDBJ whole genome shotgun (WGS) entry which is preliminary data.</text>
</comment>
<dbReference type="InterPro" id="IPR000192">
    <property type="entry name" value="Aminotrans_V_dom"/>
</dbReference>
<accession>A0A327KL70</accession>
<comment type="cofactor">
    <cofactor evidence="1 14">
        <name>pyridoxal 5'-phosphate</name>
        <dbReference type="ChEBI" id="CHEBI:597326"/>
    </cofactor>
</comment>
<dbReference type="RefSeq" id="WP_111357330.1">
    <property type="nucleotide sequence ID" value="NZ_NHSK01000090.1"/>
</dbReference>
<keyword evidence="10" id="KW-0411">Iron-sulfur</keyword>
<dbReference type="InterPro" id="IPR015421">
    <property type="entry name" value="PyrdxlP-dep_Trfase_major"/>
</dbReference>
<evidence type="ECO:0000256" key="13">
    <source>
        <dbReference type="ARBA" id="ARBA00050776"/>
    </source>
</evidence>
<dbReference type="InterPro" id="IPR020578">
    <property type="entry name" value="Aminotrans_V_PyrdxlP_BS"/>
</dbReference>
<dbReference type="PANTHER" id="PTHR11601:SF34">
    <property type="entry name" value="CYSTEINE DESULFURASE"/>
    <property type="match status" value="1"/>
</dbReference>
<evidence type="ECO:0000256" key="1">
    <source>
        <dbReference type="ARBA" id="ARBA00001933"/>
    </source>
</evidence>
<evidence type="ECO:0000256" key="9">
    <source>
        <dbReference type="ARBA" id="ARBA00023004"/>
    </source>
</evidence>
<evidence type="ECO:0000256" key="6">
    <source>
        <dbReference type="ARBA" id="ARBA00022679"/>
    </source>
</evidence>
<dbReference type="GO" id="GO:0031071">
    <property type="term" value="F:cysteine desulfurase activity"/>
    <property type="evidence" value="ECO:0007669"/>
    <property type="project" value="UniProtKB-EC"/>
</dbReference>
<reference evidence="16 17" key="1">
    <citation type="submission" date="2017-07" db="EMBL/GenBank/DDBJ databases">
        <title>Draft Genome Sequences of Select Purple Nonsulfur Bacteria.</title>
        <authorList>
            <person name="Lasarre B."/>
            <person name="Mckinlay J.B."/>
        </authorList>
    </citation>
    <scope>NUCLEOTIDE SEQUENCE [LARGE SCALE GENOMIC DNA]</scope>
    <source>
        <strain evidence="16 17">DSM 11907</strain>
    </source>
</reference>
<keyword evidence="8" id="KW-0663">Pyridoxal phosphate</keyword>
<dbReference type="Gene3D" id="3.90.1150.10">
    <property type="entry name" value="Aspartate Aminotransferase, domain 1"/>
    <property type="match status" value="1"/>
</dbReference>
<dbReference type="Gene3D" id="1.10.260.50">
    <property type="match status" value="1"/>
</dbReference>
<protein>
    <recommendedName>
        <fullName evidence="5">Cysteine desulfurase</fullName>
        <ecNumber evidence="4">2.8.1.7</ecNumber>
    </recommendedName>
    <alternativeName>
        <fullName evidence="12">Nitrogenase metalloclusters biosynthesis protein NifS</fullName>
    </alternativeName>
</protein>
<evidence type="ECO:0000256" key="7">
    <source>
        <dbReference type="ARBA" id="ARBA00022723"/>
    </source>
</evidence>
<evidence type="ECO:0000256" key="11">
    <source>
        <dbReference type="ARBA" id="ARBA00023231"/>
    </source>
</evidence>
<feature type="domain" description="Aminotransferase class V" evidence="15">
    <location>
        <begin position="4"/>
        <end position="372"/>
    </location>
</feature>
<dbReference type="GO" id="GO:0051536">
    <property type="term" value="F:iron-sulfur cluster binding"/>
    <property type="evidence" value="ECO:0007669"/>
    <property type="project" value="UniProtKB-KW"/>
</dbReference>
<dbReference type="GO" id="GO:0046872">
    <property type="term" value="F:metal ion binding"/>
    <property type="evidence" value="ECO:0007669"/>
    <property type="project" value="UniProtKB-KW"/>
</dbReference>
<evidence type="ECO:0000256" key="4">
    <source>
        <dbReference type="ARBA" id="ARBA00012239"/>
    </source>
</evidence>
<dbReference type="PROSITE" id="PS00595">
    <property type="entry name" value="AA_TRANSFER_CLASS_5"/>
    <property type="match status" value="1"/>
</dbReference>
<dbReference type="InterPro" id="IPR015424">
    <property type="entry name" value="PyrdxlP-dep_Trfase"/>
</dbReference>